<name>A0ABW8USW6_9RHOB</name>
<dbReference type="CDD" id="cd16441">
    <property type="entry name" value="beta_Kdo_transferase_KpsS"/>
    <property type="match status" value="1"/>
</dbReference>
<dbReference type="InterPro" id="IPR007833">
    <property type="entry name" value="Capsule_polysaccharide_synth"/>
</dbReference>
<keyword evidence="2" id="KW-1185">Reference proteome</keyword>
<proteinExistence type="predicted"/>
<dbReference type="EMBL" id="JBHDIY010000002">
    <property type="protein sequence ID" value="MFL4470218.1"/>
    <property type="molecule type" value="Genomic_DNA"/>
</dbReference>
<accession>A0ABW8USW6</accession>
<gene>
    <name evidence="1" type="ORF">ACERZ8_10155</name>
</gene>
<comment type="caution">
    <text evidence="1">The sequence shown here is derived from an EMBL/GenBank/DDBJ whole genome shotgun (WGS) entry which is preliminary data.</text>
</comment>
<sequence length="437" mass="49606">MPRIRGQMTLHAPQSRVFLFLQGPHGPFFHRLGAMLRRAGAEVWRVGFNAGDRAFWFHPRSYIPFRGTAGEWGDTFSGLIDEKGVTDIVLYGDVRPIHAEAVAQAKQRGITVHVFEEGYMRPYWVTYERGGTNGHSRLMEMSVAQMQAALALSDMEAPLPPGHWGDMRQHVFYGALYHWFVMFRNGDYRNFQPHRALSVAHEFKLYVQRLLLMPLHTLDRIQATLRIRYGGFPYHLALLQLEHDSSFQEHSPFSSMTEFLDLVIRGFASGAPGHHHLVIKAHPLEDGRAPIRRHIRALMGELGLQGRVHYVRGGKLAQLLNDARSAVTVNSTAAQQVLWRGIPLKVFGRAVFSKPEFVSDQPMSEFFAGATRPDNKAYKDYRRYLLETSQLPGGFYSARGRRQLLRQVVDMMLSGEDPYDALASGTAAPRQQLRVVT</sequence>
<dbReference type="RefSeq" id="WP_407592086.1">
    <property type="nucleotide sequence ID" value="NZ_JBHDIY010000002.1"/>
</dbReference>
<evidence type="ECO:0000313" key="1">
    <source>
        <dbReference type="EMBL" id="MFL4470218.1"/>
    </source>
</evidence>
<evidence type="ECO:0000313" key="2">
    <source>
        <dbReference type="Proteomes" id="UP001627408"/>
    </source>
</evidence>
<dbReference type="Proteomes" id="UP001627408">
    <property type="component" value="Unassembled WGS sequence"/>
</dbReference>
<protein>
    <submittedName>
        <fullName evidence="1">Capsule biosynthesis protein</fullName>
    </submittedName>
</protein>
<organism evidence="1 2">
    <name type="scientific">Tateyamaria armeniaca</name>
    <dbReference type="NCBI Taxonomy" id="2518930"/>
    <lineage>
        <taxon>Bacteria</taxon>
        <taxon>Pseudomonadati</taxon>
        <taxon>Pseudomonadota</taxon>
        <taxon>Alphaproteobacteria</taxon>
        <taxon>Rhodobacterales</taxon>
        <taxon>Roseobacteraceae</taxon>
        <taxon>Tateyamaria</taxon>
    </lineage>
</organism>
<dbReference type="Pfam" id="PF05159">
    <property type="entry name" value="Capsule_synth"/>
    <property type="match status" value="1"/>
</dbReference>
<reference evidence="1 2" key="1">
    <citation type="submission" date="2024-08" db="EMBL/GenBank/DDBJ databases">
        <title>Tateyamaria sp. nov., isolated from marine algae.</title>
        <authorList>
            <person name="Choi B.J."/>
            <person name="Kim J.M."/>
            <person name="Lee J.K."/>
            <person name="Choi D.G."/>
            <person name="Bayburt H."/>
            <person name="Baek J.H."/>
            <person name="Han D.M."/>
            <person name="Jeon C.O."/>
        </authorList>
    </citation>
    <scope>NUCLEOTIDE SEQUENCE [LARGE SCALE GENOMIC DNA]</scope>
    <source>
        <strain evidence="1 2">KMU-156</strain>
    </source>
</reference>